<proteinExistence type="predicted"/>
<protein>
    <submittedName>
        <fullName evidence="1">Beta-glucosidase 11</fullName>
    </submittedName>
</protein>
<dbReference type="AlphaFoldDB" id="A0AAE1L8W2"/>
<name>A0AAE1L8W2_9NEOP</name>
<evidence type="ECO:0000313" key="1">
    <source>
        <dbReference type="EMBL" id="KAK3910773.1"/>
    </source>
</evidence>
<dbReference type="EMBL" id="JAHWGI010000195">
    <property type="protein sequence ID" value="KAK3910773.1"/>
    <property type="molecule type" value="Genomic_DNA"/>
</dbReference>
<reference evidence="1" key="2">
    <citation type="journal article" date="2023" name="BMC Genomics">
        <title>Pest status, molecular evolution, and epigenetic factors derived from the genome assembly of Frankliniella fusca, a thysanopteran phytovirus vector.</title>
        <authorList>
            <person name="Catto M.A."/>
            <person name="Labadie P.E."/>
            <person name="Jacobson A.L."/>
            <person name="Kennedy G.G."/>
            <person name="Srinivasan R."/>
            <person name="Hunt B.G."/>
        </authorList>
    </citation>
    <scope>NUCLEOTIDE SEQUENCE</scope>
    <source>
        <strain evidence="1">PL_HMW_Pooled</strain>
    </source>
</reference>
<comment type="caution">
    <text evidence="1">The sequence shown here is derived from an EMBL/GenBank/DDBJ whole genome shotgun (WGS) entry which is preliminary data.</text>
</comment>
<gene>
    <name evidence="1" type="ORF">KUF71_004261</name>
</gene>
<dbReference type="Pfam" id="PF00232">
    <property type="entry name" value="Glyco_hydro_1"/>
    <property type="match status" value="1"/>
</dbReference>
<dbReference type="GO" id="GO:0005975">
    <property type="term" value="P:carbohydrate metabolic process"/>
    <property type="evidence" value="ECO:0007669"/>
    <property type="project" value="InterPro"/>
</dbReference>
<dbReference type="SUPFAM" id="SSF51445">
    <property type="entry name" value="(Trans)glycosidases"/>
    <property type="match status" value="1"/>
</dbReference>
<dbReference type="InterPro" id="IPR001360">
    <property type="entry name" value="Glyco_hydro_1"/>
</dbReference>
<dbReference type="Proteomes" id="UP001219518">
    <property type="component" value="Unassembled WGS sequence"/>
</dbReference>
<sequence>MRSRSVGVNTWLAVAKPNTTSVEDTYAAEVFNQLHIGTMLHPVVFGDYPDMFLGHLSFVLDFRIFRQREGKAVSSTDFISLNIYSEVNVAFKDPSTPPEPQPFSGPAVIVQKTIIGADFISFRFIDSNGKRSENYPSFQSWETKVAGYNLR</sequence>
<reference evidence="1" key="1">
    <citation type="submission" date="2021-07" db="EMBL/GenBank/DDBJ databases">
        <authorList>
            <person name="Catto M.A."/>
            <person name="Jacobson A."/>
            <person name="Kennedy G."/>
            <person name="Labadie P."/>
            <person name="Hunt B.G."/>
            <person name="Srinivasan R."/>
        </authorList>
    </citation>
    <scope>NUCLEOTIDE SEQUENCE</scope>
    <source>
        <strain evidence="1">PL_HMW_Pooled</strain>
        <tissue evidence="1">Head</tissue>
    </source>
</reference>
<dbReference type="GO" id="GO:0004553">
    <property type="term" value="F:hydrolase activity, hydrolyzing O-glycosyl compounds"/>
    <property type="evidence" value="ECO:0007669"/>
    <property type="project" value="InterPro"/>
</dbReference>
<dbReference type="InterPro" id="IPR017853">
    <property type="entry name" value="GH"/>
</dbReference>
<keyword evidence="2" id="KW-1185">Reference proteome</keyword>
<dbReference type="Gene3D" id="3.20.20.80">
    <property type="entry name" value="Glycosidases"/>
    <property type="match status" value="1"/>
</dbReference>
<organism evidence="1 2">
    <name type="scientific">Frankliniella fusca</name>
    <dbReference type="NCBI Taxonomy" id="407009"/>
    <lineage>
        <taxon>Eukaryota</taxon>
        <taxon>Metazoa</taxon>
        <taxon>Ecdysozoa</taxon>
        <taxon>Arthropoda</taxon>
        <taxon>Hexapoda</taxon>
        <taxon>Insecta</taxon>
        <taxon>Pterygota</taxon>
        <taxon>Neoptera</taxon>
        <taxon>Paraneoptera</taxon>
        <taxon>Thysanoptera</taxon>
        <taxon>Terebrantia</taxon>
        <taxon>Thripoidea</taxon>
        <taxon>Thripidae</taxon>
        <taxon>Frankliniella</taxon>
    </lineage>
</organism>
<accession>A0AAE1L8W2</accession>
<evidence type="ECO:0000313" key="2">
    <source>
        <dbReference type="Proteomes" id="UP001219518"/>
    </source>
</evidence>